<dbReference type="OrthoDB" id="2159336at2759"/>
<dbReference type="Proteomes" id="UP000278143">
    <property type="component" value="Unassembled WGS sequence"/>
</dbReference>
<evidence type="ECO:0000259" key="5">
    <source>
        <dbReference type="PROSITE" id="PS51021"/>
    </source>
</evidence>
<dbReference type="CDD" id="cd07599">
    <property type="entry name" value="BAR_Rvs167p"/>
    <property type="match status" value="1"/>
</dbReference>
<dbReference type="SMART" id="SM00721">
    <property type="entry name" value="BAR"/>
    <property type="match status" value="1"/>
</dbReference>
<reference evidence="7" key="1">
    <citation type="journal article" date="2018" name="Nat. Microbiol.">
        <title>Leveraging single-cell genomics to expand the fungal tree of life.</title>
        <authorList>
            <person name="Ahrendt S.R."/>
            <person name="Quandt C.A."/>
            <person name="Ciobanu D."/>
            <person name="Clum A."/>
            <person name="Salamov A."/>
            <person name="Andreopoulos B."/>
            <person name="Cheng J.F."/>
            <person name="Woyke T."/>
            <person name="Pelin A."/>
            <person name="Henrissat B."/>
            <person name="Reynolds N.K."/>
            <person name="Benny G.L."/>
            <person name="Smith M.E."/>
            <person name="James T.Y."/>
            <person name="Grigoriev I.V."/>
        </authorList>
    </citation>
    <scope>NUCLEOTIDE SEQUENCE [LARGE SCALE GENOMIC DNA]</scope>
    <source>
        <strain evidence="7">Benny S71-1</strain>
    </source>
</reference>
<sequence length="424" mass="46541">MHACCASRKGIKKGIARLPAMLKESSGRLEETQDAEYDFLVKQFNDFETSAQQLHKDATNYRDAVSSLMAHQQGFAETLLSLYQSAASYTMPTEAEKDASSIEAIQTTERYAEIMRTTRNAIQPELEILTSTVITPILELNSVIKAIRKTIDKRERKRLDYDRHRASVKSLTQRQERSINDEKKLRQAELATNEATEVFNTINGSLKQDLPRLLQMRGKFIVPCFVSFYQLQLKISSMLDQQLQPLVGLRHIDYASSAADGYAKRKAQVDEILEQLRAIAPQGTASRTNGASPRPPLTPATPASPASPYNEKQAFAGRLSGGPYPESGAASTPMAAPNSAAAAAGTGASVPLPPRIVHSPANEQYVVAIYPFSGEASGDLGFKVGDRIQVINRTDNTNDWWTGRLNGKTGIFPGKCGPVRALLR</sequence>
<feature type="region of interest" description="Disordered" evidence="3">
    <location>
        <begin position="280"/>
        <end position="335"/>
    </location>
</feature>
<evidence type="ECO:0000259" key="4">
    <source>
        <dbReference type="PROSITE" id="PS50002"/>
    </source>
</evidence>
<feature type="domain" description="BAR" evidence="5">
    <location>
        <begin position="22"/>
        <end position="289"/>
    </location>
</feature>
<accession>A0A4P9YWC9</accession>
<evidence type="ECO:0000256" key="3">
    <source>
        <dbReference type="SAM" id="MobiDB-lite"/>
    </source>
</evidence>
<dbReference type="InterPro" id="IPR027267">
    <property type="entry name" value="AH/BAR_dom_sf"/>
</dbReference>
<evidence type="ECO:0000313" key="6">
    <source>
        <dbReference type="EMBL" id="RKP23591.1"/>
    </source>
</evidence>
<dbReference type="GO" id="GO:0051666">
    <property type="term" value="P:actin cortical patch localization"/>
    <property type="evidence" value="ECO:0007669"/>
    <property type="project" value="InterPro"/>
</dbReference>
<dbReference type="InterPro" id="IPR046982">
    <property type="entry name" value="BIN3/RVS161-like"/>
</dbReference>
<dbReference type="SUPFAM" id="SSF50044">
    <property type="entry name" value="SH3-domain"/>
    <property type="match status" value="1"/>
</dbReference>
<evidence type="ECO:0000313" key="7">
    <source>
        <dbReference type="Proteomes" id="UP000278143"/>
    </source>
</evidence>
<dbReference type="Gene3D" id="2.30.30.40">
    <property type="entry name" value="SH3 Domains"/>
    <property type="match status" value="1"/>
</dbReference>
<dbReference type="GO" id="GO:0043332">
    <property type="term" value="C:mating projection tip"/>
    <property type="evidence" value="ECO:0007669"/>
    <property type="project" value="TreeGrafter"/>
</dbReference>
<feature type="domain" description="SH3" evidence="4">
    <location>
        <begin position="361"/>
        <end position="422"/>
    </location>
</feature>
<dbReference type="GO" id="GO:0008289">
    <property type="term" value="F:lipid binding"/>
    <property type="evidence" value="ECO:0007669"/>
    <property type="project" value="TreeGrafter"/>
</dbReference>
<dbReference type="GO" id="GO:0015629">
    <property type="term" value="C:actin cytoskeleton"/>
    <property type="evidence" value="ECO:0007669"/>
    <property type="project" value="TreeGrafter"/>
</dbReference>
<dbReference type="GO" id="GO:0097320">
    <property type="term" value="P:plasma membrane tubulation"/>
    <property type="evidence" value="ECO:0007669"/>
    <property type="project" value="TreeGrafter"/>
</dbReference>
<dbReference type="AlphaFoldDB" id="A0A4P9YWC9"/>
<dbReference type="PANTHER" id="PTHR47174">
    <property type="entry name" value="BRIDGING INTEGRATOR 3"/>
    <property type="match status" value="1"/>
</dbReference>
<dbReference type="Pfam" id="PF00018">
    <property type="entry name" value="SH3_1"/>
    <property type="match status" value="1"/>
</dbReference>
<dbReference type="PROSITE" id="PS51021">
    <property type="entry name" value="BAR"/>
    <property type="match status" value="1"/>
</dbReference>
<gene>
    <name evidence="6" type="ORF">SYNPS1DRAFT_18348</name>
</gene>
<dbReference type="PROSITE" id="PS50002">
    <property type="entry name" value="SH3"/>
    <property type="match status" value="1"/>
</dbReference>
<dbReference type="GO" id="GO:0006897">
    <property type="term" value="P:endocytosis"/>
    <property type="evidence" value="ECO:0007669"/>
    <property type="project" value="InterPro"/>
</dbReference>
<dbReference type="InterPro" id="IPR004148">
    <property type="entry name" value="BAR_dom"/>
</dbReference>
<dbReference type="EMBL" id="KZ990840">
    <property type="protein sequence ID" value="RKP23591.1"/>
    <property type="molecule type" value="Genomic_DNA"/>
</dbReference>
<evidence type="ECO:0000256" key="2">
    <source>
        <dbReference type="PROSITE-ProRule" id="PRU00192"/>
    </source>
</evidence>
<dbReference type="SMART" id="SM00326">
    <property type="entry name" value="SH3"/>
    <property type="match status" value="1"/>
</dbReference>
<dbReference type="FunFam" id="2.30.30.40:FF:000100">
    <property type="entry name" value="SH3 domain-containing YSC84-like protein 1"/>
    <property type="match status" value="1"/>
</dbReference>
<name>A0A4P9YWC9_9FUNG</name>
<evidence type="ECO:0000256" key="1">
    <source>
        <dbReference type="ARBA" id="ARBA00022443"/>
    </source>
</evidence>
<dbReference type="Pfam" id="PF03114">
    <property type="entry name" value="BAR"/>
    <property type="match status" value="1"/>
</dbReference>
<dbReference type="InterPro" id="IPR001452">
    <property type="entry name" value="SH3_domain"/>
</dbReference>
<keyword evidence="7" id="KW-1185">Reference proteome</keyword>
<dbReference type="GO" id="GO:1990528">
    <property type="term" value="C:Rvs161p-Rvs167p complex"/>
    <property type="evidence" value="ECO:0007669"/>
    <property type="project" value="TreeGrafter"/>
</dbReference>
<dbReference type="SUPFAM" id="SSF103657">
    <property type="entry name" value="BAR/IMD domain-like"/>
    <property type="match status" value="1"/>
</dbReference>
<evidence type="ECO:0008006" key="8">
    <source>
        <dbReference type="Google" id="ProtNLM"/>
    </source>
</evidence>
<dbReference type="PANTHER" id="PTHR47174:SF1">
    <property type="entry name" value="REDUCED VIABILITY UPON STARVATION PROTEIN 167"/>
    <property type="match status" value="1"/>
</dbReference>
<organism evidence="6 7">
    <name type="scientific">Syncephalis pseudoplumigaleata</name>
    <dbReference type="NCBI Taxonomy" id="1712513"/>
    <lineage>
        <taxon>Eukaryota</taxon>
        <taxon>Fungi</taxon>
        <taxon>Fungi incertae sedis</taxon>
        <taxon>Zoopagomycota</taxon>
        <taxon>Zoopagomycotina</taxon>
        <taxon>Zoopagomycetes</taxon>
        <taxon>Zoopagales</taxon>
        <taxon>Piptocephalidaceae</taxon>
        <taxon>Syncephalis</taxon>
    </lineage>
</organism>
<dbReference type="GO" id="GO:0031097">
    <property type="term" value="C:medial cortex"/>
    <property type="evidence" value="ECO:0007669"/>
    <property type="project" value="TreeGrafter"/>
</dbReference>
<dbReference type="Gene3D" id="1.20.1270.60">
    <property type="entry name" value="Arfaptin homology (AH) domain/BAR domain"/>
    <property type="match status" value="1"/>
</dbReference>
<dbReference type="InterPro" id="IPR036028">
    <property type="entry name" value="SH3-like_dom_sf"/>
</dbReference>
<keyword evidence="1 2" id="KW-0728">SH3 domain</keyword>
<protein>
    <recommendedName>
        <fullName evidence="8">BAR domain-containing protein</fullName>
    </recommendedName>
</protein>
<proteinExistence type="predicted"/>